<feature type="compositionally biased region" description="Polar residues" evidence="1">
    <location>
        <begin position="545"/>
        <end position="557"/>
    </location>
</feature>
<feature type="region of interest" description="Disordered" evidence="1">
    <location>
        <begin position="288"/>
        <end position="400"/>
    </location>
</feature>
<dbReference type="AlphaFoldDB" id="A0A6A6ZFL9"/>
<dbReference type="EMBL" id="MU006247">
    <property type="protein sequence ID" value="KAF2818987.1"/>
    <property type="molecule type" value="Genomic_DNA"/>
</dbReference>
<feature type="compositionally biased region" description="Basic and acidic residues" evidence="1">
    <location>
        <begin position="579"/>
        <end position="596"/>
    </location>
</feature>
<feature type="region of interest" description="Disordered" evidence="1">
    <location>
        <begin position="120"/>
        <end position="201"/>
    </location>
</feature>
<protein>
    <submittedName>
        <fullName evidence="2">Uncharacterized protein</fullName>
    </submittedName>
</protein>
<feature type="region of interest" description="Disordered" evidence="1">
    <location>
        <begin position="769"/>
        <end position="791"/>
    </location>
</feature>
<gene>
    <name evidence="2" type="ORF">CC86DRAFT_432411</name>
</gene>
<proteinExistence type="predicted"/>
<feature type="compositionally biased region" description="Polar residues" evidence="1">
    <location>
        <begin position="120"/>
        <end position="132"/>
    </location>
</feature>
<sequence length="791" mass="86394">MACQTFSILRTASIETLLAVLSLNFSEVDLQAHINTIMDDHPNTIQQELAELLYYHIGSELAAKQDWDTMTFLQLEREARVQGILVPTESHQYTAFRLKLLLKFEAERLEEAQVTTLPETSAYVNTNMPARQQSKKSEQTTKPKQDPKSDRSKATARRHPQPAAQDEKPAPKSNGAKPSARPATKPTAKVQKQAPKKIMARQPVNLFSSLLGEIRGASPAPAVTKAPSAAVPPKVVHAIVSSKTAPTTTAPKPMSATAASKMTSTAAAPKMTSTTASTPTIAAPQVTPTTAAPKVTSATVAPKETSAAAMSRATHPPVLSKGLQTSAPPEAVSAHCSPTTSAPPLSSPPTTVSAGGPQVIAPSPTVVDTSTTDGVEPVSASSSSPTSSEPDSEAHSTPTAHPCLDPLFRLPMSGVETLALLSIALLKRVHLTMVRLPPIVRFFFAAQDELRFCSVKELLEETDLLHMNIDHARRWEQYPLRFEIITKLARDAVANWNNLRRAGAVAQDISVRKSRRSDNPKMKKIHEEEQQFYAEKRRQKKDTKPQGNGDQNRDSGYSTSNNPSTSPSSLEDSEDEDRPLDRSKERITTRRGDRQGKSNSPVESKEKDQLKSRKRASPYEGCEDEHLSKKAKVVSEENRDDVATDATSPPPEPQRRTKVEVEKEIAEKGKKPTKTAIGQSETDVLSSSEEEAPQEAPKKLNKRKSRSSEDDDDSDELSSKMQKINEKRKKPSRKAPANKKIIVTEAEKVKGVSYISLGDGKYELRKSARAKFRAKQPSPPSNTIDPAKFLS</sequence>
<evidence type="ECO:0000313" key="3">
    <source>
        <dbReference type="Proteomes" id="UP000799424"/>
    </source>
</evidence>
<feature type="compositionally biased region" description="Basic and acidic residues" evidence="1">
    <location>
        <begin position="135"/>
        <end position="153"/>
    </location>
</feature>
<dbReference type="OrthoDB" id="3749727at2759"/>
<feature type="compositionally biased region" description="Low complexity" evidence="1">
    <location>
        <begin position="558"/>
        <end position="570"/>
    </location>
</feature>
<evidence type="ECO:0000256" key="1">
    <source>
        <dbReference type="SAM" id="MobiDB-lite"/>
    </source>
</evidence>
<name>A0A6A6ZFL9_9PLEO</name>
<organism evidence="2 3">
    <name type="scientific">Ophiobolus disseminans</name>
    <dbReference type="NCBI Taxonomy" id="1469910"/>
    <lineage>
        <taxon>Eukaryota</taxon>
        <taxon>Fungi</taxon>
        <taxon>Dikarya</taxon>
        <taxon>Ascomycota</taxon>
        <taxon>Pezizomycotina</taxon>
        <taxon>Dothideomycetes</taxon>
        <taxon>Pleosporomycetidae</taxon>
        <taxon>Pleosporales</taxon>
        <taxon>Pleosporineae</taxon>
        <taxon>Phaeosphaeriaceae</taxon>
        <taxon>Ophiobolus</taxon>
    </lineage>
</organism>
<feature type="compositionally biased region" description="Basic and acidic residues" evidence="1">
    <location>
        <begin position="624"/>
        <end position="642"/>
    </location>
</feature>
<feature type="compositionally biased region" description="Low complexity" evidence="1">
    <location>
        <begin position="376"/>
        <end position="389"/>
    </location>
</feature>
<feature type="compositionally biased region" description="Basic and acidic residues" evidence="1">
    <location>
        <begin position="653"/>
        <end position="670"/>
    </location>
</feature>
<feature type="compositionally biased region" description="Polar residues" evidence="1">
    <location>
        <begin position="676"/>
        <end position="685"/>
    </location>
</feature>
<feature type="region of interest" description="Disordered" evidence="1">
    <location>
        <begin position="533"/>
        <end position="741"/>
    </location>
</feature>
<evidence type="ECO:0000313" key="2">
    <source>
        <dbReference type="EMBL" id="KAF2818987.1"/>
    </source>
</evidence>
<keyword evidence="3" id="KW-1185">Reference proteome</keyword>
<reference evidence="2" key="1">
    <citation type="journal article" date="2020" name="Stud. Mycol.">
        <title>101 Dothideomycetes genomes: a test case for predicting lifestyles and emergence of pathogens.</title>
        <authorList>
            <person name="Haridas S."/>
            <person name="Albert R."/>
            <person name="Binder M."/>
            <person name="Bloem J."/>
            <person name="Labutti K."/>
            <person name="Salamov A."/>
            <person name="Andreopoulos B."/>
            <person name="Baker S."/>
            <person name="Barry K."/>
            <person name="Bills G."/>
            <person name="Bluhm B."/>
            <person name="Cannon C."/>
            <person name="Castanera R."/>
            <person name="Culley D."/>
            <person name="Daum C."/>
            <person name="Ezra D."/>
            <person name="Gonzalez J."/>
            <person name="Henrissat B."/>
            <person name="Kuo A."/>
            <person name="Liang C."/>
            <person name="Lipzen A."/>
            <person name="Lutzoni F."/>
            <person name="Magnuson J."/>
            <person name="Mondo S."/>
            <person name="Nolan M."/>
            <person name="Ohm R."/>
            <person name="Pangilinan J."/>
            <person name="Park H.-J."/>
            <person name="Ramirez L."/>
            <person name="Alfaro M."/>
            <person name="Sun H."/>
            <person name="Tritt A."/>
            <person name="Yoshinaga Y."/>
            <person name="Zwiers L.-H."/>
            <person name="Turgeon B."/>
            <person name="Goodwin S."/>
            <person name="Spatafora J."/>
            <person name="Crous P."/>
            <person name="Grigoriev I."/>
        </authorList>
    </citation>
    <scope>NUCLEOTIDE SEQUENCE</scope>
    <source>
        <strain evidence="2">CBS 113818</strain>
    </source>
</reference>
<feature type="compositionally biased region" description="Basic residues" evidence="1">
    <location>
        <begin position="726"/>
        <end position="737"/>
    </location>
</feature>
<feature type="compositionally biased region" description="Low complexity" evidence="1">
    <location>
        <begin position="337"/>
        <end position="353"/>
    </location>
</feature>
<accession>A0A6A6ZFL9</accession>
<feature type="compositionally biased region" description="Low complexity" evidence="1">
    <location>
        <begin position="288"/>
        <end position="302"/>
    </location>
</feature>
<dbReference type="Proteomes" id="UP000799424">
    <property type="component" value="Unassembled WGS sequence"/>
</dbReference>